<dbReference type="SUPFAM" id="SSF57302">
    <property type="entry name" value="Snake toxin-like"/>
    <property type="match status" value="1"/>
</dbReference>
<dbReference type="Proteomes" id="UP001623348">
    <property type="component" value="Unassembled WGS sequence"/>
</dbReference>
<evidence type="ECO:0000256" key="1">
    <source>
        <dbReference type="ARBA" id="ARBA00022729"/>
    </source>
</evidence>
<evidence type="ECO:0000313" key="5">
    <source>
        <dbReference type="Proteomes" id="UP001623348"/>
    </source>
</evidence>
<organism evidence="4 5">
    <name type="scientific">Grus japonensis</name>
    <name type="common">Japanese crane</name>
    <name type="synonym">Red-crowned crane</name>
    <dbReference type="NCBI Taxonomy" id="30415"/>
    <lineage>
        <taxon>Eukaryota</taxon>
        <taxon>Metazoa</taxon>
        <taxon>Chordata</taxon>
        <taxon>Craniata</taxon>
        <taxon>Vertebrata</taxon>
        <taxon>Euteleostomi</taxon>
        <taxon>Archelosauria</taxon>
        <taxon>Archosauria</taxon>
        <taxon>Dinosauria</taxon>
        <taxon>Saurischia</taxon>
        <taxon>Theropoda</taxon>
        <taxon>Coelurosauria</taxon>
        <taxon>Aves</taxon>
        <taxon>Neognathae</taxon>
        <taxon>Neoaves</taxon>
        <taxon>Gruiformes</taxon>
        <taxon>Gruidae</taxon>
        <taxon>Grus</taxon>
    </lineage>
</organism>
<evidence type="ECO:0000256" key="2">
    <source>
        <dbReference type="SAM" id="SignalP"/>
    </source>
</evidence>
<dbReference type="PANTHER" id="PTHR16983">
    <property type="entry name" value="UPAR/LY6 DOMAIN-CONTAINING PROTEIN"/>
    <property type="match status" value="1"/>
</dbReference>
<protein>
    <submittedName>
        <fullName evidence="4">Lymphocyte antigen 6E-like</fullName>
    </submittedName>
</protein>
<gene>
    <name evidence="4" type="ORF">GRJ2_000590600</name>
</gene>
<feature type="domain" description="Snake toxin/toxin-like" evidence="3">
    <location>
        <begin position="16"/>
        <end position="69"/>
    </location>
</feature>
<keyword evidence="5" id="KW-1185">Reference proteome</keyword>
<proteinExistence type="predicted"/>
<keyword evidence="1 2" id="KW-0732">Signal</keyword>
<accession>A0ABC9W7W2</accession>
<dbReference type="InterPro" id="IPR035076">
    <property type="entry name" value="Toxin/TOLIP"/>
</dbReference>
<dbReference type="EMBL" id="BAAFJT010000002">
    <property type="protein sequence ID" value="GAB0181253.1"/>
    <property type="molecule type" value="Genomic_DNA"/>
</dbReference>
<sequence length="71" mass="7697">MVFVAVVLCVDVVNSLMCYTCTNQTSNDQCLKSSLCTKNETACVTIVEKIGAGTHEQKLISKTCISNCDVF</sequence>
<dbReference type="Gene3D" id="2.10.60.10">
    <property type="entry name" value="CD59"/>
    <property type="match status" value="1"/>
</dbReference>
<dbReference type="PANTHER" id="PTHR16983:SF10">
    <property type="entry name" value="PROTEIN QUIVER"/>
    <property type="match status" value="1"/>
</dbReference>
<comment type="caution">
    <text evidence="4">The sequence shown here is derived from an EMBL/GenBank/DDBJ whole genome shotgun (WGS) entry which is preliminary data.</text>
</comment>
<dbReference type="FunFam" id="2.10.60.10:FF:000003">
    <property type="entry name" value="lymphocyte antigen 6E isoform X1"/>
    <property type="match status" value="1"/>
</dbReference>
<dbReference type="Pfam" id="PF00087">
    <property type="entry name" value="Toxin_TOLIP"/>
    <property type="match status" value="1"/>
</dbReference>
<dbReference type="InterPro" id="IPR051110">
    <property type="entry name" value="Ly-6/neurotoxin-like_GPI-ap"/>
</dbReference>
<evidence type="ECO:0000259" key="3">
    <source>
        <dbReference type="Pfam" id="PF00087"/>
    </source>
</evidence>
<feature type="chain" id="PRO_5044742272" evidence="2">
    <location>
        <begin position="16"/>
        <end position="71"/>
    </location>
</feature>
<name>A0ABC9W7W2_GRUJA</name>
<feature type="signal peptide" evidence="2">
    <location>
        <begin position="1"/>
        <end position="15"/>
    </location>
</feature>
<dbReference type="InterPro" id="IPR045860">
    <property type="entry name" value="Snake_toxin-like_sf"/>
</dbReference>
<dbReference type="GO" id="GO:0030154">
    <property type="term" value="P:cell differentiation"/>
    <property type="evidence" value="ECO:0007669"/>
    <property type="project" value="UniProtKB-ARBA"/>
</dbReference>
<reference evidence="4 5" key="1">
    <citation type="submission" date="2024-06" db="EMBL/GenBank/DDBJ databases">
        <title>The draft genome of Grus japonensis, version 3.</title>
        <authorList>
            <person name="Nabeshima K."/>
            <person name="Suzuki S."/>
            <person name="Onuma M."/>
        </authorList>
    </citation>
    <scope>NUCLEOTIDE SEQUENCE [LARGE SCALE GENOMIC DNA]</scope>
    <source>
        <strain evidence="4 5">451A</strain>
    </source>
</reference>
<evidence type="ECO:0000313" key="4">
    <source>
        <dbReference type="EMBL" id="GAB0181253.1"/>
    </source>
</evidence>
<dbReference type="AlphaFoldDB" id="A0ABC9W7W2"/>